<evidence type="ECO:0000256" key="1">
    <source>
        <dbReference type="SAM" id="MobiDB-lite"/>
    </source>
</evidence>
<keyword evidence="2" id="KW-1133">Transmembrane helix</keyword>
<accession>K9F1D0</accession>
<dbReference type="STRING" id="202789.GCA_001457435_01083"/>
<protein>
    <submittedName>
        <fullName evidence="3">Uncharacterized protein</fullName>
    </submittedName>
</protein>
<dbReference type="Proteomes" id="UP000009888">
    <property type="component" value="Unassembled WGS sequence"/>
</dbReference>
<dbReference type="HOGENOM" id="CLU_1192741_0_0_11"/>
<dbReference type="EMBL" id="AGWL01000005">
    <property type="protein sequence ID" value="EKU95275.1"/>
    <property type="molecule type" value="Genomic_DNA"/>
</dbReference>
<keyword evidence="4" id="KW-1185">Reference proteome</keyword>
<feature type="compositionally biased region" description="Basic and acidic residues" evidence="1">
    <location>
        <begin position="172"/>
        <end position="185"/>
    </location>
</feature>
<evidence type="ECO:0000313" key="4">
    <source>
        <dbReference type="Proteomes" id="UP000009888"/>
    </source>
</evidence>
<keyword evidence="2" id="KW-0812">Transmembrane</keyword>
<dbReference type="AlphaFoldDB" id="K9F1D0"/>
<sequence length="232" mass="24340">MLYAGQKYEVDASAARQALLEPGWIIPDSQQARATEDCSKLAVKAVEIIKAEDFTAFADGIERNDIQATVITSPSGVDVWWNAKKDENGNFVADNGNAVLDLSQVGTEVNTPYPTTYTYNYGGVKVSKTVNGTLFPIPQDMDISKAGDEPLKGDDTTTQPGEQASDAGQKGDSGKSDAGKSDTGKKATGKHGAAGEKHQGKLSHTGAAVMPVALAMVALVGGGVLILRRRDA</sequence>
<name>K9F1D0_9ACTO</name>
<feature type="transmembrane region" description="Helical" evidence="2">
    <location>
        <begin position="208"/>
        <end position="227"/>
    </location>
</feature>
<feature type="compositionally biased region" description="Basic and acidic residues" evidence="1">
    <location>
        <begin position="142"/>
        <end position="155"/>
    </location>
</feature>
<dbReference type="PATRIC" id="fig|883066.3.peg.1081"/>
<evidence type="ECO:0000313" key="3">
    <source>
        <dbReference type="EMBL" id="EKU95275.1"/>
    </source>
</evidence>
<keyword evidence="2" id="KW-0472">Membrane</keyword>
<proteinExistence type="predicted"/>
<evidence type="ECO:0000256" key="2">
    <source>
        <dbReference type="SAM" id="Phobius"/>
    </source>
</evidence>
<reference evidence="3 4" key="1">
    <citation type="submission" date="2012-09" db="EMBL/GenBank/DDBJ databases">
        <title>The Genome Sequence of Actinobaculum massiliae ACS-171-V-COL2.</title>
        <authorList>
            <consortium name="The Broad Institute Genome Sequencing Platform"/>
            <person name="Earl A."/>
            <person name="Ward D."/>
            <person name="Feldgarden M."/>
            <person name="Gevers D."/>
            <person name="Saerens B."/>
            <person name="Vaneechoutte M."/>
            <person name="Walker B."/>
            <person name="Young S.K."/>
            <person name="Zeng Q."/>
            <person name="Gargeya S."/>
            <person name="Fitzgerald M."/>
            <person name="Haas B."/>
            <person name="Abouelleil A."/>
            <person name="Alvarado L."/>
            <person name="Arachchi H.M."/>
            <person name="Berlin A."/>
            <person name="Chapman S.B."/>
            <person name="Goldberg J."/>
            <person name="Griggs A."/>
            <person name="Gujja S."/>
            <person name="Hansen M."/>
            <person name="Howarth C."/>
            <person name="Imamovic A."/>
            <person name="Larimer J."/>
            <person name="McCowen C."/>
            <person name="Montmayeur A."/>
            <person name="Murphy C."/>
            <person name="Neiman D."/>
            <person name="Pearson M."/>
            <person name="Priest M."/>
            <person name="Roberts A."/>
            <person name="Saif S."/>
            <person name="Shea T."/>
            <person name="Sisk P."/>
            <person name="Sykes S."/>
            <person name="Wortman J."/>
            <person name="Nusbaum C."/>
            <person name="Birren B."/>
        </authorList>
    </citation>
    <scope>NUCLEOTIDE SEQUENCE [LARGE SCALE GENOMIC DNA]</scope>
    <source>
        <strain evidence="4">ACS-171-V-Col2</strain>
    </source>
</reference>
<gene>
    <name evidence="3" type="ORF">HMPREF9233_01036</name>
</gene>
<dbReference type="RefSeq" id="WP_007001242.1">
    <property type="nucleotide sequence ID" value="NZ_JH992955.1"/>
</dbReference>
<comment type="caution">
    <text evidence="3">The sequence shown here is derived from an EMBL/GenBank/DDBJ whole genome shotgun (WGS) entry which is preliminary data.</text>
</comment>
<feature type="region of interest" description="Disordered" evidence="1">
    <location>
        <begin position="140"/>
        <end position="202"/>
    </location>
</feature>
<organism evidence="3 4">
    <name type="scientific">Actinobaculum massiliense ACS-171-V-Col2</name>
    <dbReference type="NCBI Taxonomy" id="883066"/>
    <lineage>
        <taxon>Bacteria</taxon>
        <taxon>Bacillati</taxon>
        <taxon>Actinomycetota</taxon>
        <taxon>Actinomycetes</taxon>
        <taxon>Actinomycetales</taxon>
        <taxon>Actinomycetaceae</taxon>
        <taxon>Actinobaculum</taxon>
    </lineage>
</organism>